<comment type="similarity">
    <text evidence="1">Belongs to the peptidase M24B family.</text>
</comment>
<feature type="domain" description="Creatinase N-terminal" evidence="5">
    <location>
        <begin position="7"/>
        <end position="115"/>
    </location>
</feature>
<evidence type="ECO:0000313" key="8">
    <source>
        <dbReference type="Proteomes" id="UP000550787"/>
    </source>
</evidence>
<protein>
    <submittedName>
        <fullName evidence="7">Aminopeptidase P family protein</fullName>
    </submittedName>
</protein>
<feature type="domain" description="Peptidase M24 C-terminal" evidence="6">
    <location>
        <begin position="534"/>
        <end position="593"/>
    </location>
</feature>
<dbReference type="Pfam" id="PF16188">
    <property type="entry name" value="Peptidase_M24_C"/>
    <property type="match status" value="1"/>
</dbReference>
<keyword evidence="2" id="KW-0479">Metal-binding</keyword>
<dbReference type="EMBL" id="JABEQG010000028">
    <property type="protein sequence ID" value="MBB2157336.1"/>
    <property type="molecule type" value="Genomic_DNA"/>
</dbReference>
<dbReference type="SUPFAM" id="SSF53092">
    <property type="entry name" value="Creatinase/prolidase N-terminal domain"/>
    <property type="match status" value="1"/>
</dbReference>
<keyword evidence="7" id="KW-0031">Aminopeptidase</keyword>
<dbReference type="InterPro" id="IPR029149">
    <property type="entry name" value="Creatin/AminoP/Spt16_N"/>
</dbReference>
<organism evidence="7 8">
    <name type="scientific">Gluconacetobacter diazotrophicus</name>
    <name type="common">Acetobacter diazotrophicus</name>
    <dbReference type="NCBI Taxonomy" id="33996"/>
    <lineage>
        <taxon>Bacteria</taxon>
        <taxon>Pseudomonadati</taxon>
        <taxon>Pseudomonadota</taxon>
        <taxon>Alphaproteobacteria</taxon>
        <taxon>Acetobacterales</taxon>
        <taxon>Acetobacteraceae</taxon>
        <taxon>Gluconacetobacter</taxon>
    </lineage>
</organism>
<dbReference type="PANTHER" id="PTHR43763:SF6">
    <property type="entry name" value="XAA-PRO AMINOPEPTIDASE 1"/>
    <property type="match status" value="1"/>
</dbReference>
<evidence type="ECO:0000259" key="5">
    <source>
        <dbReference type="Pfam" id="PF01321"/>
    </source>
</evidence>
<evidence type="ECO:0000256" key="2">
    <source>
        <dbReference type="ARBA" id="ARBA00022723"/>
    </source>
</evidence>
<feature type="domain" description="Peptidase M24" evidence="4">
    <location>
        <begin position="307"/>
        <end position="523"/>
    </location>
</feature>
<dbReference type="PANTHER" id="PTHR43763">
    <property type="entry name" value="XAA-PRO AMINOPEPTIDASE 1"/>
    <property type="match status" value="1"/>
</dbReference>
<evidence type="ECO:0000259" key="4">
    <source>
        <dbReference type="Pfam" id="PF00557"/>
    </source>
</evidence>
<dbReference type="GO" id="GO:0005737">
    <property type="term" value="C:cytoplasm"/>
    <property type="evidence" value="ECO:0007669"/>
    <property type="project" value="UniProtKB-ARBA"/>
</dbReference>
<dbReference type="InterPro" id="IPR050422">
    <property type="entry name" value="X-Pro_aminopeptidase_P"/>
</dbReference>
<dbReference type="GO" id="GO:0070006">
    <property type="term" value="F:metalloaminopeptidase activity"/>
    <property type="evidence" value="ECO:0007669"/>
    <property type="project" value="InterPro"/>
</dbReference>
<dbReference type="InterPro" id="IPR033740">
    <property type="entry name" value="Pept_M24B"/>
</dbReference>
<reference evidence="7 8" key="1">
    <citation type="submission" date="2020-04" db="EMBL/GenBank/DDBJ databases">
        <title>Description of novel Gluconacetobacter.</title>
        <authorList>
            <person name="Sombolestani A."/>
        </authorList>
    </citation>
    <scope>NUCLEOTIDE SEQUENCE [LARGE SCALE GENOMIC DNA]</scope>
    <source>
        <strain evidence="7 8">LMG 7603</strain>
    </source>
</reference>
<dbReference type="Gene3D" id="3.90.230.10">
    <property type="entry name" value="Creatinase/methionine aminopeptidase superfamily"/>
    <property type="match status" value="1"/>
</dbReference>
<gene>
    <name evidence="7" type="ORF">HLH33_13605</name>
</gene>
<dbReference type="Pfam" id="PF01321">
    <property type="entry name" value="Creatinase_N"/>
    <property type="match status" value="1"/>
</dbReference>
<dbReference type="InterPro" id="IPR036005">
    <property type="entry name" value="Creatinase/aminopeptidase-like"/>
</dbReference>
<dbReference type="Gene3D" id="3.40.350.10">
    <property type="entry name" value="Creatinase/prolidase N-terminal domain"/>
    <property type="match status" value="2"/>
</dbReference>
<keyword evidence="7" id="KW-0645">Protease</keyword>
<comment type="caution">
    <text evidence="7">The sequence shown here is derived from an EMBL/GenBank/DDBJ whole genome shotgun (WGS) entry which is preliminary data.</text>
</comment>
<keyword evidence="3" id="KW-0378">Hydrolase</keyword>
<dbReference type="InterPro" id="IPR032416">
    <property type="entry name" value="Peptidase_M24_C"/>
</dbReference>
<dbReference type="CDD" id="cd01085">
    <property type="entry name" value="APP"/>
    <property type="match status" value="1"/>
</dbReference>
<name>A0A7W4I6U5_GLUDI</name>
<evidence type="ECO:0000259" key="6">
    <source>
        <dbReference type="Pfam" id="PF16188"/>
    </source>
</evidence>
<dbReference type="InterPro" id="IPR000587">
    <property type="entry name" value="Creatinase_N"/>
</dbReference>
<dbReference type="Proteomes" id="UP000550787">
    <property type="component" value="Unassembled WGS sequence"/>
</dbReference>
<evidence type="ECO:0000256" key="3">
    <source>
        <dbReference type="ARBA" id="ARBA00022801"/>
    </source>
</evidence>
<evidence type="ECO:0000256" key="1">
    <source>
        <dbReference type="ARBA" id="ARBA00008766"/>
    </source>
</evidence>
<dbReference type="AlphaFoldDB" id="A0A7W4I6U5"/>
<accession>A0A7W4I6U5</accession>
<dbReference type="RefSeq" id="WP_012553012.1">
    <property type="nucleotide sequence ID" value="NZ_JABEQG010000028.1"/>
</dbReference>
<sequence>MTAIASRLPALRTVLGQMDVDGFILLRGDEHLGEYVAPCAERLAWLTGFTGSAGMAVVLRDGPAAVFSDGRYVTQMDQQVDGAAWSRLHLRDTPPARWLASHAGAGQRIGYDPRLVGEAGLQPFLDCGLTMVPMAANPVDRIWTDRPAAPATACMPQPLAFAGEDSAAKRARMAAILKADGQDAAVLGDPTAIAWLLNVRGHDVQYTPVCLAFAILHDDARVDLFIDPARLPQDTAAWLGPEVTIVEPAGLEAALAALAGRRVRVDPVGTAIWFIQTLEAAGATVARGGDPCVLPRARKNDVEQDGARRAHLLDGIALCRFLHWMDTEGVGPDSIRPGELDAANRLDAFRALCPDYREESFPAISGAGPNGAVIHYRVTPESSRTIGTDEVYLIDSGGQYPFGTTDVTRTIWTGAGRGPEDVRHAFTRVLKGHIALARARFPVGTTGHALDGLARYALWQAGMDYDHGTGHGIGSYLSVHEGPCSISPVYRPVAVEAGMILSDEPGYYRPGAFGIRLENLLLARPAPAEPNRSFLEFETLTLAPFDRRLIDASLLTAEETAWIDAYHARVCETLAPHLEAAPTAWLHAACAPIGAE</sequence>
<dbReference type="FunFam" id="3.90.230.10:FF:000009">
    <property type="entry name" value="xaa-Pro aminopeptidase 2"/>
    <property type="match status" value="1"/>
</dbReference>
<evidence type="ECO:0000313" key="7">
    <source>
        <dbReference type="EMBL" id="MBB2157336.1"/>
    </source>
</evidence>
<dbReference type="SUPFAM" id="SSF55920">
    <property type="entry name" value="Creatinase/aminopeptidase"/>
    <property type="match status" value="1"/>
</dbReference>
<dbReference type="Pfam" id="PF16189">
    <property type="entry name" value="Creatinase_N_2"/>
    <property type="match status" value="1"/>
</dbReference>
<dbReference type="InterPro" id="IPR000994">
    <property type="entry name" value="Pept_M24"/>
</dbReference>
<dbReference type="GO" id="GO:0046872">
    <property type="term" value="F:metal ion binding"/>
    <property type="evidence" value="ECO:0007669"/>
    <property type="project" value="UniProtKB-KW"/>
</dbReference>
<dbReference type="Pfam" id="PF00557">
    <property type="entry name" value="Peptidase_M24"/>
    <property type="match status" value="1"/>
</dbReference>
<proteinExistence type="inferred from homology"/>